<keyword evidence="2" id="KW-1185">Reference proteome</keyword>
<evidence type="ECO:0000313" key="2">
    <source>
        <dbReference type="Proteomes" id="UP001189624"/>
    </source>
</evidence>
<dbReference type="Proteomes" id="UP001189624">
    <property type="component" value="Chromosome 3"/>
</dbReference>
<organism evidence="1 2">
    <name type="scientific">Sphenostylis stenocarpa</name>
    <dbReference type="NCBI Taxonomy" id="92480"/>
    <lineage>
        <taxon>Eukaryota</taxon>
        <taxon>Viridiplantae</taxon>
        <taxon>Streptophyta</taxon>
        <taxon>Embryophyta</taxon>
        <taxon>Tracheophyta</taxon>
        <taxon>Spermatophyta</taxon>
        <taxon>Magnoliopsida</taxon>
        <taxon>eudicotyledons</taxon>
        <taxon>Gunneridae</taxon>
        <taxon>Pentapetalae</taxon>
        <taxon>rosids</taxon>
        <taxon>fabids</taxon>
        <taxon>Fabales</taxon>
        <taxon>Fabaceae</taxon>
        <taxon>Papilionoideae</taxon>
        <taxon>50 kb inversion clade</taxon>
        <taxon>NPAAA clade</taxon>
        <taxon>indigoferoid/millettioid clade</taxon>
        <taxon>Phaseoleae</taxon>
        <taxon>Sphenostylis</taxon>
    </lineage>
</organism>
<dbReference type="AlphaFoldDB" id="A0AA86SCZ3"/>
<protein>
    <submittedName>
        <fullName evidence="1">Uncharacterized protein</fullName>
    </submittedName>
</protein>
<dbReference type="Gramene" id="rna-AYBTSS11_LOCUS9236">
    <property type="protein sequence ID" value="CAJ1939616.1"/>
    <property type="gene ID" value="gene-AYBTSS11_LOCUS9236"/>
</dbReference>
<proteinExistence type="predicted"/>
<name>A0AA86SCZ3_9FABA</name>
<reference evidence="1" key="1">
    <citation type="submission" date="2023-10" db="EMBL/GenBank/DDBJ databases">
        <authorList>
            <person name="Domelevo Entfellner J.-B."/>
        </authorList>
    </citation>
    <scope>NUCLEOTIDE SEQUENCE</scope>
</reference>
<evidence type="ECO:0000313" key="1">
    <source>
        <dbReference type="EMBL" id="CAJ1939616.1"/>
    </source>
</evidence>
<sequence>MLNTRNESSTKAMIAKLYECDPHWFTFIEPLFWAVDIFIELSSQLTLYLWWDLHFGYNGLWPSTSSTKMLPQDMQKPAILIGEGVGVRKRVLDTARKANDA</sequence>
<dbReference type="EMBL" id="OY731400">
    <property type="protein sequence ID" value="CAJ1939616.1"/>
    <property type="molecule type" value="Genomic_DNA"/>
</dbReference>
<accession>A0AA86SCZ3</accession>
<gene>
    <name evidence="1" type="ORF">AYBTSS11_LOCUS9236</name>
</gene>